<sequence>MQHRWMRCAVPGPGLRSPARARYDDGRACGFRGSQVRQPRRAPATAPRSGNRAARLAA</sequence>
<protein>
    <submittedName>
        <fullName evidence="2">Uncharacterized protein</fullName>
    </submittedName>
</protein>
<organism evidence="2">
    <name type="scientific">uncultured Lysobacter sp</name>
    <dbReference type="NCBI Taxonomy" id="271060"/>
    <lineage>
        <taxon>Bacteria</taxon>
        <taxon>Pseudomonadati</taxon>
        <taxon>Pseudomonadota</taxon>
        <taxon>Gammaproteobacteria</taxon>
        <taxon>Lysobacterales</taxon>
        <taxon>Lysobacteraceae</taxon>
        <taxon>Lysobacter</taxon>
        <taxon>environmental samples</taxon>
    </lineage>
</organism>
<evidence type="ECO:0000313" key="2">
    <source>
        <dbReference type="EMBL" id="CAA9338687.1"/>
    </source>
</evidence>
<proteinExistence type="predicted"/>
<gene>
    <name evidence="2" type="ORF">AVDCRST_MAG71-2137</name>
</gene>
<accession>A0A6J4LQJ7</accession>
<name>A0A6J4LQJ7_9GAMM</name>
<feature type="region of interest" description="Disordered" evidence="1">
    <location>
        <begin position="1"/>
        <end position="58"/>
    </location>
</feature>
<dbReference type="EMBL" id="CADCUA010000496">
    <property type="protein sequence ID" value="CAA9338687.1"/>
    <property type="molecule type" value="Genomic_DNA"/>
</dbReference>
<reference evidence="2" key="1">
    <citation type="submission" date="2020-02" db="EMBL/GenBank/DDBJ databases">
        <authorList>
            <person name="Meier V. D."/>
        </authorList>
    </citation>
    <scope>NUCLEOTIDE SEQUENCE</scope>
    <source>
        <strain evidence="2">AVDCRST_MAG71</strain>
    </source>
</reference>
<dbReference type="AlphaFoldDB" id="A0A6J4LQJ7"/>
<evidence type="ECO:0000256" key="1">
    <source>
        <dbReference type="SAM" id="MobiDB-lite"/>
    </source>
</evidence>